<dbReference type="OrthoDB" id="6133475at2759"/>
<accession>A0A8B7Z3Y5</accession>
<evidence type="ECO:0000256" key="7">
    <source>
        <dbReference type="SAM" id="Phobius"/>
    </source>
</evidence>
<sequence>MTLYWIGLVFVLAGVVQVEGLVCQQRLGMEDGSIPDSRITASTIFHERPNAVDNCRPENGRLNNPGGGRIVGGWCPARNDKAAPWFQVDLGELLLVEGVIMQGAVDPLGAWNERVTEYQVQYSDDGVAWLYVTGSEDPGTVPKTFEGNVDLTTPVTSNFDRPIQARYIRIRPTAYFNWPSMRIELIGCKAKEAVGRMCSKRLGMEDGSIPDTRITASTIFHERPDAPDNCRPENGRLNNPGGGRIVGGWCPARNDKAAPWFQVDLGGLLLVEGIIMQGAVDPLGAWNERVTEYQVQYSGDGVAWLYVTGSEDPGTVPKTFEGNVDLTTPVTSSFDRPIQARYIRIRPTAYFNWPSMRIELIGCKAATSDCVPFRGECLYICSDPSKWLDANVACQRMHNGSRLVTVVDQDMNDFIAREITRDVWIGLHDTHNESNWKWVDDTPFDYTNFNSDSEADHRGDGGADSALTPDHAKNCALLLSNTGKWRATNCNSYNGRICALPRGEQLCPDGGTFFRDRCYWYNQVGNWDNANRDCEERFGKGVKLVIVRDAELNAFLSRHVHPAVWLGLRYYQQNDTWYWVDGSPLDPNGYERWGDVELDPSRDERYCAVLNYNDETGGHWSPTFCSQNVRTVCALQTCYDGPSRVLGSWAGQNSRQSDEDHECLDFGSKPRCSCVSGALCRLTGKCHCEALFPGMKCNKDEMMVTIHAPNRLERGETVTMRCHVNVPSIDITVLWRKVSGTEMLPEGRTVLLDRPESGDYDLTIEKVQENDTGSYVCVATTVIGQIGTSKMDSTYLHVVVPNTVTPKPPRKVSEGNEQGVSPKEKGLIFAVAALGVCFVCLLAAFIIVKVRQETTLRRTRRSSDVLM</sequence>
<dbReference type="InterPro" id="IPR008979">
    <property type="entry name" value="Galactose-bd-like_sf"/>
</dbReference>
<evidence type="ECO:0000256" key="1">
    <source>
        <dbReference type="ARBA" id="ARBA00004184"/>
    </source>
</evidence>
<evidence type="ECO:0000256" key="8">
    <source>
        <dbReference type="SAM" id="SignalP"/>
    </source>
</evidence>
<dbReference type="Gene3D" id="2.60.40.10">
    <property type="entry name" value="Immunoglobulins"/>
    <property type="match status" value="1"/>
</dbReference>
<evidence type="ECO:0000256" key="5">
    <source>
        <dbReference type="ARBA" id="ARBA00023136"/>
    </source>
</evidence>
<keyword evidence="7" id="KW-1133">Transmembrane helix</keyword>
<dbReference type="GO" id="GO:0012505">
    <property type="term" value="C:endomembrane system"/>
    <property type="evidence" value="ECO:0007669"/>
    <property type="project" value="UniProtKB-SubCell"/>
</dbReference>
<dbReference type="Gene3D" id="2.60.120.260">
    <property type="entry name" value="Galactose-binding domain-like"/>
    <property type="match status" value="2"/>
</dbReference>
<dbReference type="PANTHER" id="PTHR46806:SF5">
    <property type="entry name" value="F5_8 TYPE C DOMAIN-CONTAINING PROTEIN"/>
    <property type="match status" value="1"/>
</dbReference>
<feature type="domain" description="Ig-like" evidence="11">
    <location>
        <begin position="693"/>
        <end position="780"/>
    </location>
</feature>
<keyword evidence="8" id="KW-0732">Signal</keyword>
<dbReference type="Proteomes" id="UP000694845">
    <property type="component" value="Unplaced"/>
</dbReference>
<dbReference type="SMART" id="SM00409">
    <property type="entry name" value="IG"/>
    <property type="match status" value="1"/>
</dbReference>
<dbReference type="PROSITE" id="PS01286">
    <property type="entry name" value="FA58C_2"/>
    <property type="match status" value="2"/>
</dbReference>
<dbReference type="Pfam" id="PF13927">
    <property type="entry name" value="Ig_3"/>
    <property type="match status" value="1"/>
</dbReference>
<feature type="domain" description="F5/8 type C" evidence="9">
    <location>
        <begin position="198"/>
        <end position="363"/>
    </location>
</feature>
<dbReference type="PANTHER" id="PTHR46806">
    <property type="entry name" value="F5/8 TYPE C DOMAIN-CONTAINING PROTEIN"/>
    <property type="match status" value="1"/>
</dbReference>
<dbReference type="GO" id="GO:0005576">
    <property type="term" value="C:extracellular region"/>
    <property type="evidence" value="ECO:0007669"/>
    <property type="project" value="UniProtKB-SubCell"/>
</dbReference>
<comment type="subcellular location">
    <subcellularLocation>
        <location evidence="1">Endomembrane system</location>
        <topology evidence="1">Peripheral membrane protein</topology>
    </subcellularLocation>
    <subcellularLocation>
        <location evidence="2">Secreted</location>
    </subcellularLocation>
</comment>
<keyword evidence="4" id="KW-0130">Cell adhesion</keyword>
<gene>
    <name evidence="13" type="primary">LOC110984447</name>
</gene>
<dbReference type="Pfam" id="PF00754">
    <property type="entry name" value="F5_F8_type_C"/>
    <property type="match status" value="2"/>
</dbReference>
<keyword evidence="5 7" id="KW-0472">Membrane</keyword>
<evidence type="ECO:0000259" key="9">
    <source>
        <dbReference type="PROSITE" id="PS50022"/>
    </source>
</evidence>
<evidence type="ECO:0000313" key="12">
    <source>
        <dbReference type="Proteomes" id="UP000694845"/>
    </source>
</evidence>
<evidence type="ECO:0000256" key="4">
    <source>
        <dbReference type="ARBA" id="ARBA00022889"/>
    </source>
</evidence>
<feature type="signal peptide" evidence="8">
    <location>
        <begin position="1"/>
        <end position="20"/>
    </location>
</feature>
<evidence type="ECO:0000259" key="10">
    <source>
        <dbReference type="PROSITE" id="PS50041"/>
    </source>
</evidence>
<dbReference type="InterPro" id="IPR013783">
    <property type="entry name" value="Ig-like_fold"/>
</dbReference>
<dbReference type="Pfam" id="PF00059">
    <property type="entry name" value="Lectin_C"/>
    <property type="match status" value="2"/>
</dbReference>
<dbReference type="GO" id="GO:0005886">
    <property type="term" value="C:plasma membrane"/>
    <property type="evidence" value="ECO:0007669"/>
    <property type="project" value="TreeGrafter"/>
</dbReference>
<dbReference type="InterPro" id="IPR003599">
    <property type="entry name" value="Ig_sub"/>
</dbReference>
<feature type="domain" description="F5/8 type C" evidence="9">
    <location>
        <begin position="23"/>
        <end position="188"/>
    </location>
</feature>
<dbReference type="SUPFAM" id="SSF56436">
    <property type="entry name" value="C-type lectin-like"/>
    <property type="match status" value="2"/>
</dbReference>
<keyword evidence="3" id="KW-0964">Secreted</keyword>
<dbReference type="GO" id="GO:0038023">
    <property type="term" value="F:signaling receptor activity"/>
    <property type="evidence" value="ECO:0007669"/>
    <property type="project" value="TreeGrafter"/>
</dbReference>
<reference evidence="13" key="1">
    <citation type="submission" date="2025-08" db="UniProtKB">
        <authorList>
            <consortium name="RefSeq"/>
        </authorList>
    </citation>
    <scope>IDENTIFICATION</scope>
</reference>
<dbReference type="InterPro" id="IPR003598">
    <property type="entry name" value="Ig_sub2"/>
</dbReference>
<evidence type="ECO:0000256" key="6">
    <source>
        <dbReference type="ARBA" id="ARBA00023157"/>
    </source>
</evidence>
<dbReference type="CDD" id="cd00057">
    <property type="entry name" value="FA58C"/>
    <property type="match status" value="2"/>
</dbReference>
<dbReference type="InterPro" id="IPR016186">
    <property type="entry name" value="C-type_lectin-like/link_sf"/>
</dbReference>
<dbReference type="InterPro" id="IPR000421">
    <property type="entry name" value="FA58C"/>
</dbReference>
<dbReference type="InterPro" id="IPR016187">
    <property type="entry name" value="CTDL_fold"/>
</dbReference>
<evidence type="ECO:0000259" key="11">
    <source>
        <dbReference type="PROSITE" id="PS50835"/>
    </source>
</evidence>
<feature type="chain" id="PRO_5034120752" evidence="8">
    <location>
        <begin position="21"/>
        <end position="867"/>
    </location>
</feature>
<dbReference type="InterPro" id="IPR001304">
    <property type="entry name" value="C-type_lectin-like"/>
</dbReference>
<proteinExistence type="predicted"/>
<dbReference type="InterPro" id="IPR036179">
    <property type="entry name" value="Ig-like_dom_sf"/>
</dbReference>
<dbReference type="Gene3D" id="3.10.100.10">
    <property type="entry name" value="Mannose-Binding Protein A, subunit A"/>
    <property type="match status" value="2"/>
</dbReference>
<dbReference type="GeneID" id="110984447"/>
<dbReference type="KEGG" id="aplc:110984447"/>
<dbReference type="SMART" id="SM00034">
    <property type="entry name" value="CLECT"/>
    <property type="match status" value="2"/>
</dbReference>
<dbReference type="InterPro" id="IPR007110">
    <property type="entry name" value="Ig-like_dom"/>
</dbReference>
<feature type="transmembrane region" description="Helical" evidence="7">
    <location>
        <begin position="827"/>
        <end position="848"/>
    </location>
</feature>
<dbReference type="AlphaFoldDB" id="A0A8B7Z3Y5"/>
<protein>
    <submittedName>
        <fullName evidence="13">Uncharacterized protein LOC110984447 isoform X1</fullName>
    </submittedName>
</protein>
<dbReference type="CDD" id="cd00037">
    <property type="entry name" value="CLECT"/>
    <property type="match status" value="2"/>
</dbReference>
<keyword evidence="7" id="KW-0812">Transmembrane</keyword>
<dbReference type="InterPro" id="IPR050633">
    <property type="entry name" value="Neuropilin_MCO_CoagFactor"/>
</dbReference>
<evidence type="ECO:0000313" key="13">
    <source>
        <dbReference type="RefSeq" id="XP_022100348.1"/>
    </source>
</evidence>
<dbReference type="RefSeq" id="XP_022100348.1">
    <property type="nucleotide sequence ID" value="XM_022244656.1"/>
</dbReference>
<feature type="domain" description="C-type lectin" evidence="10">
    <location>
        <begin position="373"/>
        <end position="499"/>
    </location>
</feature>
<dbReference type="SUPFAM" id="SSF49785">
    <property type="entry name" value="Galactose-binding domain-like"/>
    <property type="match status" value="2"/>
</dbReference>
<dbReference type="PROSITE" id="PS50835">
    <property type="entry name" value="IG_LIKE"/>
    <property type="match status" value="1"/>
</dbReference>
<dbReference type="PROSITE" id="PS50041">
    <property type="entry name" value="C_TYPE_LECTIN_2"/>
    <property type="match status" value="2"/>
</dbReference>
<organism evidence="12 13">
    <name type="scientific">Acanthaster planci</name>
    <name type="common">Crown-of-thorns starfish</name>
    <dbReference type="NCBI Taxonomy" id="133434"/>
    <lineage>
        <taxon>Eukaryota</taxon>
        <taxon>Metazoa</taxon>
        <taxon>Echinodermata</taxon>
        <taxon>Eleutherozoa</taxon>
        <taxon>Asterozoa</taxon>
        <taxon>Asteroidea</taxon>
        <taxon>Valvatacea</taxon>
        <taxon>Valvatida</taxon>
        <taxon>Acanthasteridae</taxon>
        <taxon>Acanthaster</taxon>
    </lineage>
</organism>
<feature type="domain" description="C-type lectin" evidence="10">
    <location>
        <begin position="514"/>
        <end position="634"/>
    </location>
</feature>
<dbReference type="PROSITE" id="PS50022">
    <property type="entry name" value="FA58C_3"/>
    <property type="match status" value="2"/>
</dbReference>
<name>A0A8B7Z3Y5_ACAPL</name>
<keyword evidence="12" id="KW-1185">Reference proteome</keyword>
<dbReference type="SUPFAM" id="SSF48726">
    <property type="entry name" value="Immunoglobulin"/>
    <property type="match status" value="1"/>
</dbReference>
<evidence type="ECO:0000256" key="2">
    <source>
        <dbReference type="ARBA" id="ARBA00004613"/>
    </source>
</evidence>
<keyword evidence="6" id="KW-1015">Disulfide bond</keyword>
<dbReference type="SMART" id="SM00408">
    <property type="entry name" value="IGc2"/>
    <property type="match status" value="1"/>
</dbReference>
<dbReference type="GO" id="GO:0007155">
    <property type="term" value="P:cell adhesion"/>
    <property type="evidence" value="ECO:0007669"/>
    <property type="project" value="UniProtKB-KW"/>
</dbReference>
<dbReference type="SMART" id="SM00231">
    <property type="entry name" value="FA58C"/>
    <property type="match status" value="2"/>
</dbReference>
<evidence type="ECO:0000256" key="3">
    <source>
        <dbReference type="ARBA" id="ARBA00022525"/>
    </source>
</evidence>